<protein>
    <recommendedName>
        <fullName evidence="5">Secreted protein</fullName>
    </recommendedName>
</protein>
<proteinExistence type="predicted"/>
<gene>
    <name evidence="3" type="ORF">ABVK25_004099</name>
</gene>
<evidence type="ECO:0000256" key="2">
    <source>
        <dbReference type="SAM" id="SignalP"/>
    </source>
</evidence>
<feature type="chain" id="PRO_5045752766" description="Secreted protein" evidence="2">
    <location>
        <begin position="24"/>
        <end position="111"/>
    </location>
</feature>
<sequence length="111" mass="12036">MIYSAAAAVHAIVLFALSSTVFPAEDVLKDIYNSVLVGGKASFGDTPEGIALQWNYSPWYASKGKSRSTTGIQTHYGFPSSQGSDPRNRRNGISGGPFNADMVKHLEEIRR</sequence>
<dbReference type="EMBL" id="JBHFEH010000010">
    <property type="protein sequence ID" value="KAL2055855.1"/>
    <property type="molecule type" value="Genomic_DNA"/>
</dbReference>
<feature type="compositionally biased region" description="Polar residues" evidence="1">
    <location>
        <begin position="67"/>
        <end position="85"/>
    </location>
</feature>
<dbReference type="Proteomes" id="UP001590951">
    <property type="component" value="Unassembled WGS sequence"/>
</dbReference>
<organism evidence="3 4">
    <name type="scientific">Lepraria finkii</name>
    <dbReference type="NCBI Taxonomy" id="1340010"/>
    <lineage>
        <taxon>Eukaryota</taxon>
        <taxon>Fungi</taxon>
        <taxon>Dikarya</taxon>
        <taxon>Ascomycota</taxon>
        <taxon>Pezizomycotina</taxon>
        <taxon>Lecanoromycetes</taxon>
        <taxon>OSLEUM clade</taxon>
        <taxon>Lecanoromycetidae</taxon>
        <taxon>Lecanorales</taxon>
        <taxon>Lecanorineae</taxon>
        <taxon>Stereocaulaceae</taxon>
        <taxon>Lepraria</taxon>
    </lineage>
</organism>
<reference evidence="3 4" key="1">
    <citation type="submission" date="2024-09" db="EMBL/GenBank/DDBJ databases">
        <title>Rethinking Asexuality: The Enigmatic Case of Functional Sexual Genes in Lepraria (Stereocaulaceae).</title>
        <authorList>
            <person name="Doellman M."/>
            <person name="Sun Y."/>
            <person name="Barcenas-Pena A."/>
            <person name="Lumbsch H.T."/>
            <person name="Grewe F."/>
        </authorList>
    </citation>
    <scope>NUCLEOTIDE SEQUENCE [LARGE SCALE GENOMIC DNA]</scope>
    <source>
        <strain evidence="3 4">Grewe 0041</strain>
    </source>
</reference>
<evidence type="ECO:0000313" key="4">
    <source>
        <dbReference type="Proteomes" id="UP001590951"/>
    </source>
</evidence>
<evidence type="ECO:0008006" key="5">
    <source>
        <dbReference type="Google" id="ProtNLM"/>
    </source>
</evidence>
<keyword evidence="4" id="KW-1185">Reference proteome</keyword>
<feature type="region of interest" description="Disordered" evidence="1">
    <location>
        <begin position="63"/>
        <end position="111"/>
    </location>
</feature>
<evidence type="ECO:0000313" key="3">
    <source>
        <dbReference type="EMBL" id="KAL2055855.1"/>
    </source>
</evidence>
<feature type="compositionally biased region" description="Basic and acidic residues" evidence="1">
    <location>
        <begin position="102"/>
        <end position="111"/>
    </location>
</feature>
<accession>A0ABR4BDN6</accession>
<keyword evidence="2" id="KW-0732">Signal</keyword>
<comment type="caution">
    <text evidence="3">The sequence shown here is derived from an EMBL/GenBank/DDBJ whole genome shotgun (WGS) entry which is preliminary data.</text>
</comment>
<name>A0ABR4BDN6_9LECA</name>
<evidence type="ECO:0000256" key="1">
    <source>
        <dbReference type="SAM" id="MobiDB-lite"/>
    </source>
</evidence>
<feature type="signal peptide" evidence="2">
    <location>
        <begin position="1"/>
        <end position="23"/>
    </location>
</feature>